<organism evidence="3 4">
    <name type="scientific">Adineta ricciae</name>
    <name type="common">Rotifer</name>
    <dbReference type="NCBI Taxonomy" id="249248"/>
    <lineage>
        <taxon>Eukaryota</taxon>
        <taxon>Metazoa</taxon>
        <taxon>Spiralia</taxon>
        <taxon>Gnathifera</taxon>
        <taxon>Rotifera</taxon>
        <taxon>Eurotatoria</taxon>
        <taxon>Bdelloidea</taxon>
        <taxon>Adinetida</taxon>
        <taxon>Adinetidae</taxon>
        <taxon>Adineta</taxon>
    </lineage>
</organism>
<protein>
    <recommendedName>
        <fullName evidence="2">DYW domain-containing protein</fullName>
    </recommendedName>
</protein>
<comment type="caution">
    <text evidence="3">The sequence shown here is derived from an EMBL/GenBank/DDBJ whole genome shotgun (WGS) entry which is preliminary data.</text>
</comment>
<dbReference type="Pfam" id="PF01535">
    <property type="entry name" value="PPR"/>
    <property type="match status" value="13"/>
</dbReference>
<dbReference type="Pfam" id="PF14432">
    <property type="entry name" value="DYW_deaminase"/>
    <property type="match status" value="1"/>
</dbReference>
<accession>A0A815R7K4</accession>
<dbReference type="GO" id="GO:0048731">
    <property type="term" value="P:system development"/>
    <property type="evidence" value="ECO:0007669"/>
    <property type="project" value="UniProtKB-ARBA"/>
</dbReference>
<dbReference type="EMBL" id="CAJNOJ010000508">
    <property type="protein sequence ID" value="CAF1471559.1"/>
    <property type="molecule type" value="Genomic_DNA"/>
</dbReference>
<keyword evidence="1" id="KW-0677">Repeat</keyword>
<dbReference type="PANTHER" id="PTHR47928">
    <property type="entry name" value="REPEAT-CONTAINING PROTEIN, PUTATIVE-RELATED"/>
    <property type="match status" value="1"/>
</dbReference>
<dbReference type="Proteomes" id="UP000663852">
    <property type="component" value="Unassembled WGS sequence"/>
</dbReference>
<feature type="domain" description="DYW" evidence="2">
    <location>
        <begin position="947"/>
        <end position="1041"/>
    </location>
</feature>
<dbReference type="Gene3D" id="1.25.40.10">
    <property type="entry name" value="Tetratricopeptide repeat domain"/>
    <property type="match status" value="6"/>
</dbReference>
<dbReference type="Pfam" id="PF20430">
    <property type="entry name" value="Eplus_motif"/>
    <property type="match status" value="1"/>
</dbReference>
<dbReference type="Pfam" id="PF13812">
    <property type="entry name" value="PPR_3"/>
    <property type="match status" value="1"/>
</dbReference>
<dbReference type="GO" id="GO:0008270">
    <property type="term" value="F:zinc ion binding"/>
    <property type="evidence" value="ECO:0007669"/>
    <property type="project" value="InterPro"/>
</dbReference>
<dbReference type="InterPro" id="IPR046849">
    <property type="entry name" value="E2_motif"/>
</dbReference>
<dbReference type="InterPro" id="IPR032867">
    <property type="entry name" value="DYW_dom"/>
</dbReference>
<evidence type="ECO:0000259" key="2">
    <source>
        <dbReference type="Pfam" id="PF14432"/>
    </source>
</evidence>
<dbReference type="PANTHER" id="PTHR47928:SF146">
    <property type="entry name" value="DYW DOMAIN-CONTAINING PROTEIN"/>
    <property type="match status" value="1"/>
</dbReference>
<sequence length="1041" mass="117077">MLNRLVYVNFKFRTLFILRQQIPCISSTSSFSTHPTNIDPGQQMKLLNDKKQFKQTIELFERETKKNKEQLSSFIIDQALKACVQVRDFRRGKDIHQLVQHRLSADSSLVKSLIHFYMQCHDMSTAESLFHMSTNKTVYICSVMMKGYIENRKPEKAIEVFKGIDKPDAVLITLLFKACAQVPSEQSLNFVKNIWKQCQNTPLLNPYVLTSLIDALMKCGDVKGAEAVFNGLSTKVLPMYGAMMKGYVDNEMPQKAIDVFQQVSEPDAVLITLLFKACAQAPSEKSLNLVKNIWRDCQNTYLLNPYVLTALIDALMKCGDVKEADRIFNGLSSKVSSVYGAMMKGYIKHTMPEKAIEVFKGIDKPDAVLITLLFKACAQVPSEESLNFVKNIWKQCQNTPLLNPYVLTSLIDALMKCGDVKDAEAVFNGLSTKVSSMHGAMIKGYIDNKMPQKAIDLFMQVIEPDEVLVTLLFKACAQVPSEQSLHLVKTIWKQFSTKFVHSETTLTSLINVLMKCGDVNHSETVFAESRNKSLSMYGAMMKGYIENEMSEKAIDLFKQVEDPHEIIITLLFNACAQLPSQQSLNLVKAVWKKYQNTSLLHDHALTALIDAFMKCGDVNGAETIFDKLPHKVLPMYGAMMKGYLLNKIPNKTLDLYHQIKNMKATQSNFVIYLLAINASAQIAMASQCQAIVDDIPLQIISNSKISNALIDMWGKAGCVRKAEQVFANLSSIDQVGYASMIHVYGINGMGVKALQLFHQIPRSLLADSTYVCVLNACSHAGLVDQARSIFTSIESKTEKHYAAMMDCLSRGSLFDEAQQLIDQYELHHPPSPVMYMALLSAARNRRNKQLVESIHQRMKKLFPRLPDLITSATVLLANLYGSTGDMDKASSIRFELSRSGAKKKPGLSWTAVDGELYQFHAHDRSHPRSAEIYVELEKISREMIDHGHEYDSSWITRPLAEDETIESVLCGHSEKLAIAWNFVANADTTFIQITKNLRVCGDCHQATKLIAAIRRCHIVVRDANRIHHFDPDGHCSCNDYF</sequence>
<proteinExistence type="predicted"/>
<dbReference type="OrthoDB" id="185373at2759"/>
<evidence type="ECO:0000313" key="4">
    <source>
        <dbReference type="Proteomes" id="UP000663852"/>
    </source>
</evidence>
<dbReference type="AlphaFoldDB" id="A0A815R7K4"/>
<dbReference type="InterPro" id="IPR011990">
    <property type="entry name" value="TPR-like_helical_dom_sf"/>
</dbReference>
<gene>
    <name evidence="3" type="ORF">EDS130_LOCUS40827</name>
</gene>
<reference evidence="3" key="1">
    <citation type="submission" date="2021-02" db="EMBL/GenBank/DDBJ databases">
        <authorList>
            <person name="Nowell W R."/>
        </authorList>
    </citation>
    <scope>NUCLEOTIDE SEQUENCE</scope>
</reference>
<evidence type="ECO:0000256" key="1">
    <source>
        <dbReference type="ARBA" id="ARBA00022737"/>
    </source>
</evidence>
<dbReference type="InterPro" id="IPR002885">
    <property type="entry name" value="PPR_rpt"/>
</dbReference>
<evidence type="ECO:0000313" key="3">
    <source>
        <dbReference type="EMBL" id="CAF1471559.1"/>
    </source>
</evidence>
<dbReference type="InterPro" id="IPR050421">
    <property type="entry name" value="PPR"/>
</dbReference>
<name>A0A815R7K4_ADIRI</name>
<dbReference type="FunFam" id="1.25.40.10:FF:000158">
    <property type="entry name" value="pentatricopeptide repeat-containing protein At2g33680"/>
    <property type="match status" value="1"/>
</dbReference>